<feature type="compositionally biased region" description="Basic and acidic residues" evidence="1">
    <location>
        <begin position="566"/>
        <end position="577"/>
    </location>
</feature>
<dbReference type="AlphaFoldDB" id="A0AAW0NWF3"/>
<dbReference type="Proteomes" id="UP001460270">
    <property type="component" value="Unassembled WGS sequence"/>
</dbReference>
<gene>
    <name evidence="2" type="ORF">WMY93_016464</name>
</gene>
<reference evidence="3" key="1">
    <citation type="submission" date="2024-04" db="EMBL/GenBank/DDBJ databases">
        <title>Salinicola lusitanus LLJ914,a marine bacterium isolated from the Okinawa Trough.</title>
        <authorList>
            <person name="Li J."/>
        </authorList>
    </citation>
    <scope>NUCLEOTIDE SEQUENCE [LARGE SCALE GENOMIC DNA]</scope>
</reference>
<keyword evidence="3" id="KW-1185">Reference proteome</keyword>
<feature type="region of interest" description="Disordered" evidence="1">
    <location>
        <begin position="41"/>
        <end position="139"/>
    </location>
</feature>
<feature type="compositionally biased region" description="Basic and acidic residues" evidence="1">
    <location>
        <begin position="41"/>
        <end position="52"/>
    </location>
</feature>
<evidence type="ECO:0000313" key="3">
    <source>
        <dbReference type="Proteomes" id="UP001460270"/>
    </source>
</evidence>
<accession>A0AAW0NWF3</accession>
<protein>
    <submittedName>
        <fullName evidence="2">Uncharacterized protein</fullName>
    </submittedName>
</protein>
<feature type="region of interest" description="Disordered" evidence="1">
    <location>
        <begin position="237"/>
        <end position="308"/>
    </location>
</feature>
<feature type="compositionally biased region" description="Low complexity" evidence="1">
    <location>
        <begin position="246"/>
        <end position="256"/>
    </location>
</feature>
<proteinExistence type="predicted"/>
<organism evidence="2 3">
    <name type="scientific">Mugilogobius chulae</name>
    <name type="common">yellowstripe goby</name>
    <dbReference type="NCBI Taxonomy" id="88201"/>
    <lineage>
        <taxon>Eukaryota</taxon>
        <taxon>Metazoa</taxon>
        <taxon>Chordata</taxon>
        <taxon>Craniata</taxon>
        <taxon>Vertebrata</taxon>
        <taxon>Euteleostomi</taxon>
        <taxon>Actinopterygii</taxon>
        <taxon>Neopterygii</taxon>
        <taxon>Teleostei</taxon>
        <taxon>Neoteleostei</taxon>
        <taxon>Acanthomorphata</taxon>
        <taxon>Gobiaria</taxon>
        <taxon>Gobiiformes</taxon>
        <taxon>Gobioidei</taxon>
        <taxon>Gobiidae</taxon>
        <taxon>Gobionellinae</taxon>
        <taxon>Mugilogobius</taxon>
    </lineage>
</organism>
<feature type="region of interest" description="Disordered" evidence="1">
    <location>
        <begin position="428"/>
        <end position="457"/>
    </location>
</feature>
<feature type="region of interest" description="Disordered" evidence="1">
    <location>
        <begin position="1"/>
        <end position="23"/>
    </location>
</feature>
<dbReference type="EMBL" id="JBBPFD010000012">
    <property type="protein sequence ID" value="KAK7903857.1"/>
    <property type="molecule type" value="Genomic_DNA"/>
</dbReference>
<feature type="compositionally biased region" description="Basic residues" evidence="1">
    <location>
        <begin position="358"/>
        <end position="369"/>
    </location>
</feature>
<feature type="region of interest" description="Disordered" evidence="1">
    <location>
        <begin position="350"/>
        <end position="397"/>
    </location>
</feature>
<feature type="compositionally biased region" description="Basic and acidic residues" evidence="1">
    <location>
        <begin position="584"/>
        <end position="605"/>
    </location>
</feature>
<evidence type="ECO:0000313" key="2">
    <source>
        <dbReference type="EMBL" id="KAK7903857.1"/>
    </source>
</evidence>
<feature type="region of interest" description="Disordered" evidence="1">
    <location>
        <begin position="563"/>
        <end position="605"/>
    </location>
</feature>
<sequence>MQMQEINPTQTTTTTLITNHNHPELQQQRCTLYFSRSRARENFPEERRKEGQKWSLANSDSEPESDRREARSRPLSSVLLSSHKMRLRSASADSNASSPGSTSCRTARAGVESGAGSEVASRDSSGKQKPHEHDHVCCDRSDRCDRCGRCDRRHRCRYRRTHGGGGAGSKKVLGSTLGRPRPFLCGVIPVSCRFPLFLSLAPLTDQTDSSSEESHIPSTELFVQDCNEIFTFKDYLEQQRSPKPANSSSTKKTNSSCIPTNRGLQTGTRVRKTPGQPLRAGGSHSENSPPFSEARRNQHASSDIGREPICQKANKIGFGWRRRKLRNDMASVQAATKAHKELKMLINDRMDNPTLRARLPKRSKARRSRTTSGAWAGRQTLPPSLLQPLEDRSSKQEADMQTYISQVLDEAADLGRRRNAQNRRRRLLHQRHGLRHHPDGSRRSDFSRNSFGRSNQSSGLTGVLQDLLLSYKSFVEEVIKKNQPTKLRLEVLITKATCFRPTSEPKAYRFSRAAAVGSRFLPRSCSRSAQAFVQELSSDWLKGAQLKKILELSSRKVGICRPGSVEGEREKEEERRRERGRRMREREREREDRREKAERSRERKG</sequence>
<evidence type="ECO:0000256" key="1">
    <source>
        <dbReference type="SAM" id="MobiDB-lite"/>
    </source>
</evidence>
<feature type="compositionally biased region" description="Polar residues" evidence="1">
    <location>
        <begin position="447"/>
        <end position="457"/>
    </location>
</feature>
<feature type="compositionally biased region" description="Basic and acidic residues" evidence="1">
    <location>
        <begin position="120"/>
        <end position="139"/>
    </location>
</feature>
<feature type="compositionally biased region" description="Polar residues" evidence="1">
    <location>
        <begin position="91"/>
        <end position="105"/>
    </location>
</feature>
<comment type="caution">
    <text evidence="2">The sequence shown here is derived from an EMBL/GenBank/DDBJ whole genome shotgun (WGS) entry which is preliminary data.</text>
</comment>
<name>A0AAW0NWF3_9GOBI</name>
<feature type="compositionally biased region" description="Polar residues" evidence="1">
    <location>
        <begin position="257"/>
        <end position="268"/>
    </location>
</feature>
<feature type="compositionally biased region" description="Low complexity" evidence="1">
    <location>
        <begin position="9"/>
        <end position="18"/>
    </location>
</feature>
<feature type="compositionally biased region" description="Basic and acidic residues" evidence="1">
    <location>
        <begin position="436"/>
        <end position="446"/>
    </location>
</feature>